<dbReference type="Gene3D" id="1.10.287.460">
    <property type="entry name" value="Peptidyl-prolyl cis-trans isomerase, FKBP-type, N-terminal domain"/>
    <property type="match status" value="1"/>
</dbReference>
<dbReference type="KEGG" id="wma:WM2015_2007"/>
<name>A0A0K0XXG2_9GAMM</name>
<evidence type="ECO:0000256" key="2">
    <source>
        <dbReference type="ARBA" id="ARBA00006577"/>
    </source>
</evidence>
<comment type="similarity">
    <text evidence="2 6">Belongs to the FKBP-type PPIase family.</text>
</comment>
<comment type="catalytic activity">
    <reaction evidence="1 5 6">
        <text>[protein]-peptidylproline (omega=180) = [protein]-peptidylproline (omega=0)</text>
        <dbReference type="Rhea" id="RHEA:16237"/>
        <dbReference type="Rhea" id="RHEA-COMP:10747"/>
        <dbReference type="Rhea" id="RHEA-COMP:10748"/>
        <dbReference type="ChEBI" id="CHEBI:83833"/>
        <dbReference type="ChEBI" id="CHEBI:83834"/>
        <dbReference type="EC" id="5.2.1.8"/>
    </reaction>
</comment>
<evidence type="ECO:0000256" key="4">
    <source>
        <dbReference type="ARBA" id="ARBA00023235"/>
    </source>
</evidence>
<evidence type="ECO:0000313" key="7">
    <source>
        <dbReference type="EMBL" id="AKS42373.1"/>
    </source>
</evidence>
<dbReference type="GO" id="GO:0003755">
    <property type="term" value="F:peptidyl-prolyl cis-trans isomerase activity"/>
    <property type="evidence" value="ECO:0007669"/>
    <property type="project" value="UniProtKB-UniRule"/>
</dbReference>
<evidence type="ECO:0000256" key="6">
    <source>
        <dbReference type="RuleBase" id="RU003915"/>
    </source>
</evidence>
<dbReference type="Pfam" id="PF01346">
    <property type="entry name" value="FKBP_N"/>
    <property type="match status" value="1"/>
</dbReference>
<dbReference type="Proteomes" id="UP000066624">
    <property type="component" value="Chromosome"/>
</dbReference>
<dbReference type="PANTHER" id="PTHR43811:SF19">
    <property type="entry name" value="39 KDA FK506-BINDING NUCLEAR PROTEIN"/>
    <property type="match status" value="1"/>
</dbReference>
<gene>
    <name evidence="7" type="ORF">WM2015_2007</name>
</gene>
<evidence type="ECO:0000256" key="3">
    <source>
        <dbReference type="ARBA" id="ARBA00023110"/>
    </source>
</evidence>
<keyword evidence="3 5" id="KW-0697">Rotamase</keyword>
<accession>A0A0K0XXG2</accession>
<reference evidence="7 8" key="1">
    <citation type="submission" date="2015-07" db="EMBL/GenBank/DDBJ databases">
        <authorList>
            <person name="Noorani M."/>
        </authorList>
    </citation>
    <scope>NUCLEOTIDE SEQUENCE [LARGE SCALE GENOMIC DNA]</scope>
    <source>
        <strain evidence="7 8">KCTC 42284</strain>
    </source>
</reference>
<evidence type="ECO:0000256" key="5">
    <source>
        <dbReference type="PROSITE-ProRule" id="PRU00277"/>
    </source>
</evidence>
<dbReference type="EC" id="5.2.1.8" evidence="6"/>
<dbReference type="InterPro" id="IPR000774">
    <property type="entry name" value="PPIase_FKBP_N"/>
</dbReference>
<dbReference type="Pfam" id="PF00254">
    <property type="entry name" value="FKBP_C"/>
    <property type="match status" value="1"/>
</dbReference>
<dbReference type="InterPro" id="IPR001179">
    <property type="entry name" value="PPIase_FKBP_dom"/>
</dbReference>
<evidence type="ECO:0000256" key="1">
    <source>
        <dbReference type="ARBA" id="ARBA00000971"/>
    </source>
</evidence>
<dbReference type="AlphaFoldDB" id="A0A0K0XXG2"/>
<dbReference type="InterPro" id="IPR046357">
    <property type="entry name" value="PPIase_dom_sf"/>
</dbReference>
<evidence type="ECO:0000313" key="8">
    <source>
        <dbReference type="Proteomes" id="UP000066624"/>
    </source>
</evidence>
<dbReference type="Gene3D" id="3.10.50.40">
    <property type="match status" value="1"/>
</dbReference>
<dbReference type="PANTHER" id="PTHR43811">
    <property type="entry name" value="FKBP-TYPE PEPTIDYL-PROLYL CIS-TRANS ISOMERASE FKPA"/>
    <property type="match status" value="1"/>
</dbReference>
<dbReference type="GO" id="GO:0006457">
    <property type="term" value="P:protein folding"/>
    <property type="evidence" value="ECO:0007669"/>
    <property type="project" value="InterPro"/>
</dbReference>
<proteinExistence type="inferred from homology"/>
<dbReference type="STRING" id="1579979.WM2015_2007"/>
<keyword evidence="8" id="KW-1185">Reference proteome</keyword>
<keyword evidence="4 5" id="KW-0413">Isomerase</keyword>
<protein>
    <recommendedName>
        <fullName evidence="6">Peptidyl-prolyl cis-trans isomerase</fullName>
        <ecNumber evidence="6">5.2.1.8</ecNumber>
    </recommendedName>
</protein>
<dbReference type="EMBL" id="CP012154">
    <property type="protein sequence ID" value="AKS42373.1"/>
    <property type="molecule type" value="Genomic_DNA"/>
</dbReference>
<dbReference type="PROSITE" id="PS50059">
    <property type="entry name" value="FKBP_PPIASE"/>
    <property type="match status" value="1"/>
</dbReference>
<sequence length="241" mass="27000">MYKHFLALALILAAPAALMAQDLESESGKLGYSIGYEFGAELRSYDIEIDLDSVFQAVRDSYGEREPRLEVAEMRSLMLQLQEQIRQERMAAFQQLAEQNQARAEEFLDDNRTKNGIVVLPSGVQYRIIEEGEGERPSVDDTVTVHYRGSKTDGREFDSSFRRGVPAVFQVNAVIEGWQEVLPLMREGAMWQVFLPPELAFGVRGDPPMIGPNEALQFDLRLVQIGVPEDYEAQAGSAPGN</sequence>
<organism evidence="7 8">
    <name type="scientific">Wenzhouxiangella marina</name>
    <dbReference type="NCBI Taxonomy" id="1579979"/>
    <lineage>
        <taxon>Bacteria</taxon>
        <taxon>Pseudomonadati</taxon>
        <taxon>Pseudomonadota</taxon>
        <taxon>Gammaproteobacteria</taxon>
        <taxon>Chromatiales</taxon>
        <taxon>Wenzhouxiangellaceae</taxon>
        <taxon>Wenzhouxiangella</taxon>
    </lineage>
</organism>
<dbReference type="RefSeq" id="WP_049725940.1">
    <property type="nucleotide sequence ID" value="NZ_CP012154.1"/>
</dbReference>
<dbReference type="InterPro" id="IPR036944">
    <property type="entry name" value="PPIase_FKBP_N_sf"/>
</dbReference>
<dbReference type="SUPFAM" id="SSF54534">
    <property type="entry name" value="FKBP-like"/>
    <property type="match status" value="1"/>
</dbReference>